<dbReference type="GO" id="GO:0005829">
    <property type="term" value="C:cytosol"/>
    <property type="evidence" value="ECO:0007669"/>
    <property type="project" value="TreeGrafter"/>
</dbReference>
<dbReference type="AlphaFoldDB" id="A0A9P5XHC6"/>
<dbReference type="PANTHER" id="PTHR11803">
    <property type="entry name" value="2-IMINOBUTANOATE/2-IMINOPROPANOATE DEAMINASE RIDA"/>
    <property type="match status" value="1"/>
</dbReference>
<comment type="similarity">
    <text evidence="1">Belongs to the RutC family.</text>
</comment>
<dbReference type="Pfam" id="PF01042">
    <property type="entry name" value="Ribonuc_L-PSP"/>
    <property type="match status" value="1"/>
</dbReference>
<name>A0A9P5XHC6_9AGAR</name>
<gene>
    <name evidence="2" type="ORF">P691DRAFT_367941</name>
</gene>
<dbReference type="InterPro" id="IPR035959">
    <property type="entry name" value="RutC-like_sf"/>
</dbReference>
<reference evidence="2" key="1">
    <citation type="submission" date="2020-11" db="EMBL/GenBank/DDBJ databases">
        <authorList>
            <consortium name="DOE Joint Genome Institute"/>
            <person name="Ahrendt S."/>
            <person name="Riley R."/>
            <person name="Andreopoulos W."/>
            <person name="Labutti K."/>
            <person name="Pangilinan J."/>
            <person name="Ruiz-Duenas F.J."/>
            <person name="Barrasa J.M."/>
            <person name="Sanchez-Garcia M."/>
            <person name="Camarero S."/>
            <person name="Miyauchi S."/>
            <person name="Serrano A."/>
            <person name="Linde D."/>
            <person name="Babiker R."/>
            <person name="Drula E."/>
            <person name="Ayuso-Fernandez I."/>
            <person name="Pacheco R."/>
            <person name="Padilla G."/>
            <person name="Ferreira P."/>
            <person name="Barriuso J."/>
            <person name="Kellner H."/>
            <person name="Castanera R."/>
            <person name="Alfaro M."/>
            <person name="Ramirez L."/>
            <person name="Pisabarro A.G."/>
            <person name="Kuo A."/>
            <person name="Tritt A."/>
            <person name="Lipzen A."/>
            <person name="He G."/>
            <person name="Yan M."/>
            <person name="Ng V."/>
            <person name="Cullen D."/>
            <person name="Martin F."/>
            <person name="Rosso M.-N."/>
            <person name="Henrissat B."/>
            <person name="Hibbett D."/>
            <person name="Martinez A.T."/>
            <person name="Grigoriev I.V."/>
        </authorList>
    </citation>
    <scope>NUCLEOTIDE SEQUENCE</scope>
    <source>
        <strain evidence="2">MF-IS2</strain>
    </source>
</reference>
<evidence type="ECO:0000256" key="1">
    <source>
        <dbReference type="ARBA" id="ARBA00010552"/>
    </source>
</evidence>
<proteinExistence type="inferred from homology"/>
<dbReference type="Gene3D" id="3.30.1330.40">
    <property type="entry name" value="RutC-like"/>
    <property type="match status" value="1"/>
</dbReference>
<dbReference type="GO" id="GO:0019239">
    <property type="term" value="F:deaminase activity"/>
    <property type="evidence" value="ECO:0007669"/>
    <property type="project" value="TreeGrafter"/>
</dbReference>
<protein>
    <submittedName>
        <fullName evidence="2">YjgF-like protein</fullName>
    </submittedName>
</protein>
<dbReference type="InterPro" id="IPR006175">
    <property type="entry name" value="YjgF/YER057c/UK114"/>
</dbReference>
<dbReference type="EMBL" id="MU151086">
    <property type="protein sequence ID" value="KAF9451413.1"/>
    <property type="molecule type" value="Genomic_DNA"/>
</dbReference>
<comment type="caution">
    <text evidence="2">The sequence shown here is derived from an EMBL/GenBank/DDBJ whole genome shotgun (WGS) entry which is preliminary data.</text>
</comment>
<dbReference type="NCBIfam" id="TIGR00004">
    <property type="entry name" value="Rid family detoxifying hydrolase"/>
    <property type="match status" value="1"/>
</dbReference>
<dbReference type="Proteomes" id="UP000807342">
    <property type="component" value="Unassembled WGS sequence"/>
</dbReference>
<accession>A0A9P5XHC6</accession>
<dbReference type="SUPFAM" id="SSF55298">
    <property type="entry name" value="YjgF-like"/>
    <property type="match status" value="1"/>
</dbReference>
<dbReference type="CDD" id="cd00448">
    <property type="entry name" value="YjgF_YER057c_UK114_family"/>
    <property type="match status" value="1"/>
</dbReference>
<dbReference type="InterPro" id="IPR006056">
    <property type="entry name" value="RidA"/>
</dbReference>
<evidence type="ECO:0000313" key="2">
    <source>
        <dbReference type="EMBL" id="KAF9451413.1"/>
    </source>
</evidence>
<dbReference type="PANTHER" id="PTHR11803:SF58">
    <property type="entry name" value="PROTEIN HMF1-RELATED"/>
    <property type="match status" value="1"/>
</dbReference>
<feature type="non-terminal residue" evidence="2">
    <location>
        <position position="1"/>
    </location>
</feature>
<dbReference type="GO" id="GO:0005739">
    <property type="term" value="C:mitochondrion"/>
    <property type="evidence" value="ECO:0007669"/>
    <property type="project" value="TreeGrafter"/>
</dbReference>
<keyword evidence="3" id="KW-1185">Reference proteome</keyword>
<dbReference type="OrthoDB" id="309640at2759"/>
<dbReference type="FunFam" id="3.30.1330.40:FF:000001">
    <property type="entry name" value="L-PSP family endoribonuclease"/>
    <property type="match status" value="1"/>
</dbReference>
<organism evidence="2 3">
    <name type="scientific">Macrolepiota fuliginosa MF-IS2</name>
    <dbReference type="NCBI Taxonomy" id="1400762"/>
    <lineage>
        <taxon>Eukaryota</taxon>
        <taxon>Fungi</taxon>
        <taxon>Dikarya</taxon>
        <taxon>Basidiomycota</taxon>
        <taxon>Agaricomycotina</taxon>
        <taxon>Agaricomycetes</taxon>
        <taxon>Agaricomycetidae</taxon>
        <taxon>Agaricales</taxon>
        <taxon>Agaricineae</taxon>
        <taxon>Agaricaceae</taxon>
        <taxon>Macrolepiota</taxon>
    </lineage>
</organism>
<evidence type="ECO:0000313" key="3">
    <source>
        <dbReference type="Proteomes" id="UP000807342"/>
    </source>
</evidence>
<sequence>MATIKQKVFTPEANPPLPVYSQAITSKGFVFVSGNIGCDRDLKVYEGGVKVETRAALENIKKVLKAAGTTLDNVIKVNIFISDFEDFQSMNEVYKEYFDPQQMPARTCVQVAVLPLKAAVEIECIATLP</sequence>